<evidence type="ECO:0000256" key="10">
    <source>
        <dbReference type="ARBA" id="ARBA00040002"/>
    </source>
</evidence>
<dbReference type="GO" id="GO:0005858">
    <property type="term" value="C:axonemal dynein complex"/>
    <property type="evidence" value="ECO:0007669"/>
    <property type="project" value="TreeGrafter"/>
</dbReference>
<name>A0A9P0PBL7_ACAOB</name>
<feature type="repeat" description="WD" evidence="12">
    <location>
        <begin position="222"/>
        <end position="268"/>
    </location>
</feature>
<evidence type="ECO:0000256" key="4">
    <source>
        <dbReference type="ARBA" id="ARBA00022737"/>
    </source>
</evidence>
<feature type="repeat" description="WD" evidence="12">
    <location>
        <begin position="350"/>
        <end position="382"/>
    </location>
</feature>
<dbReference type="InterPro" id="IPR015943">
    <property type="entry name" value="WD40/YVTN_repeat-like_dom_sf"/>
</dbReference>
<dbReference type="GO" id="GO:0045503">
    <property type="term" value="F:dynein light chain binding"/>
    <property type="evidence" value="ECO:0007669"/>
    <property type="project" value="TreeGrafter"/>
</dbReference>
<evidence type="ECO:0000256" key="9">
    <source>
        <dbReference type="ARBA" id="ARBA00024190"/>
    </source>
</evidence>
<evidence type="ECO:0000256" key="7">
    <source>
        <dbReference type="ARBA" id="ARBA00023212"/>
    </source>
</evidence>
<dbReference type="OrthoDB" id="445052at2759"/>
<evidence type="ECO:0000256" key="1">
    <source>
        <dbReference type="ARBA" id="ARBA00004611"/>
    </source>
</evidence>
<keyword evidence="3 12" id="KW-0853">WD repeat</keyword>
<dbReference type="GO" id="GO:0045504">
    <property type="term" value="F:dynein heavy chain binding"/>
    <property type="evidence" value="ECO:0007669"/>
    <property type="project" value="TreeGrafter"/>
</dbReference>
<dbReference type="Gene3D" id="2.130.10.10">
    <property type="entry name" value="YVTN repeat-like/Quinoprotein amine dehydrogenase"/>
    <property type="match status" value="2"/>
</dbReference>
<accession>A0A9P0PBL7</accession>
<gene>
    <name evidence="13" type="ORF">ACAOBT_LOCUS11708</name>
</gene>
<keyword evidence="2" id="KW-0963">Cytoplasm</keyword>
<dbReference type="InterPro" id="IPR036322">
    <property type="entry name" value="WD40_repeat_dom_sf"/>
</dbReference>
<keyword evidence="7" id="KW-0206">Cytoskeleton</keyword>
<dbReference type="Proteomes" id="UP001152888">
    <property type="component" value="Unassembled WGS sequence"/>
</dbReference>
<sequence length="480" mass="53281">MFGIKQNECVGFESRWKVTKVKTESSTQTSDFSSNEKGTNTAERACINVQTDNTAREETAEADMESLASWLGKIYPKVEKAMDECTTSQAFRGYRMQGDLQDANCKLLQSIGVVNSLEGGSGDKLIRISDITWNQTGKSIAISCNSEHDSWCHHAGNVAIFTLNRDWKLPEAPRQKLTTESCITSLKFHPIHPAIIAAGTFTGSVKIWNIQNEEEEDFIRKENVHSDAITQISWVEDVDLSKDILLATSSTDGYLKLWNSKTSPFALSLKVSFKIKIPLFGAATKNTDVRSATEKNIQGIVAFDFSHHSPEMFVVALEGGCIARCSTLGAFELKESTKDNKVFDPLSKYYEPHDGEVTSISFSPMRSEMFMTCGTDGELRIYLIGQEEPAQVIFLKDTLLDVVFVPYEEKLIAGCGLKGMLEIFNVVKGQALDDVTTEDVKKTTLTKLAVNKKKTNIVALGSTNGELQLWSVPWILFSIK</sequence>
<dbReference type="InterPro" id="IPR001680">
    <property type="entry name" value="WD40_rpt"/>
</dbReference>
<protein>
    <recommendedName>
        <fullName evidence="10">Dynein axonemal intermediate chain 4</fullName>
    </recommendedName>
    <alternativeName>
        <fullName evidence="11">WD repeat-containing protein 78</fullName>
    </alternativeName>
</protein>
<reference evidence="13" key="1">
    <citation type="submission" date="2022-03" db="EMBL/GenBank/DDBJ databases">
        <authorList>
            <person name="Sayadi A."/>
        </authorList>
    </citation>
    <scope>NUCLEOTIDE SEQUENCE</scope>
</reference>
<dbReference type="EMBL" id="CAKOFQ010006838">
    <property type="protein sequence ID" value="CAH1975656.1"/>
    <property type="molecule type" value="Genomic_DNA"/>
</dbReference>
<comment type="subcellular location">
    <subcellularLocation>
        <location evidence="1">Cytoplasm</location>
        <location evidence="1">Cytoskeleton</location>
        <location evidence="1">Flagellum axoneme</location>
    </subcellularLocation>
    <subcellularLocation>
        <location evidence="9">Dynein axonemal particle</location>
    </subcellularLocation>
</comment>
<comment type="caution">
    <text evidence="13">The sequence shown here is derived from an EMBL/GenBank/DDBJ whole genome shotgun (WGS) entry which is preliminary data.</text>
</comment>
<organism evidence="13 14">
    <name type="scientific">Acanthoscelides obtectus</name>
    <name type="common">Bean weevil</name>
    <name type="synonym">Bruchus obtectus</name>
    <dbReference type="NCBI Taxonomy" id="200917"/>
    <lineage>
        <taxon>Eukaryota</taxon>
        <taxon>Metazoa</taxon>
        <taxon>Ecdysozoa</taxon>
        <taxon>Arthropoda</taxon>
        <taxon>Hexapoda</taxon>
        <taxon>Insecta</taxon>
        <taxon>Pterygota</taxon>
        <taxon>Neoptera</taxon>
        <taxon>Endopterygota</taxon>
        <taxon>Coleoptera</taxon>
        <taxon>Polyphaga</taxon>
        <taxon>Cucujiformia</taxon>
        <taxon>Chrysomeloidea</taxon>
        <taxon>Chrysomelidae</taxon>
        <taxon>Bruchinae</taxon>
        <taxon>Bruchini</taxon>
        <taxon>Acanthoscelides</taxon>
    </lineage>
</organism>
<dbReference type="PANTHER" id="PTHR12442">
    <property type="entry name" value="DYNEIN INTERMEDIATE CHAIN"/>
    <property type="match status" value="1"/>
</dbReference>
<dbReference type="Pfam" id="PF00400">
    <property type="entry name" value="WD40"/>
    <property type="match status" value="3"/>
</dbReference>
<dbReference type="GO" id="GO:0003341">
    <property type="term" value="P:cilium movement"/>
    <property type="evidence" value="ECO:0007669"/>
    <property type="project" value="TreeGrafter"/>
</dbReference>
<evidence type="ECO:0000256" key="5">
    <source>
        <dbReference type="ARBA" id="ARBA00022846"/>
    </source>
</evidence>
<dbReference type="AlphaFoldDB" id="A0A9P0PBL7"/>
<evidence type="ECO:0000256" key="8">
    <source>
        <dbReference type="ARBA" id="ARBA00023273"/>
    </source>
</evidence>
<evidence type="ECO:0000256" key="2">
    <source>
        <dbReference type="ARBA" id="ARBA00022490"/>
    </source>
</evidence>
<proteinExistence type="predicted"/>
<keyword evidence="5" id="KW-0282">Flagellum</keyword>
<keyword evidence="6" id="KW-0969">Cilium</keyword>
<evidence type="ECO:0000313" key="14">
    <source>
        <dbReference type="Proteomes" id="UP001152888"/>
    </source>
</evidence>
<keyword evidence="4" id="KW-0677">Repeat</keyword>
<keyword evidence="8" id="KW-0966">Cell projection</keyword>
<dbReference type="SUPFAM" id="SSF50978">
    <property type="entry name" value="WD40 repeat-like"/>
    <property type="match status" value="1"/>
</dbReference>
<dbReference type="PANTHER" id="PTHR12442:SF12">
    <property type="entry name" value="DYNEIN AXONEMAL INTERMEDIATE CHAIN 4"/>
    <property type="match status" value="1"/>
</dbReference>
<evidence type="ECO:0000313" key="13">
    <source>
        <dbReference type="EMBL" id="CAH1975656.1"/>
    </source>
</evidence>
<dbReference type="InterPro" id="IPR050687">
    <property type="entry name" value="Dynein_IC"/>
</dbReference>
<evidence type="ECO:0000256" key="11">
    <source>
        <dbReference type="ARBA" id="ARBA00041557"/>
    </source>
</evidence>
<evidence type="ECO:0000256" key="3">
    <source>
        <dbReference type="ARBA" id="ARBA00022574"/>
    </source>
</evidence>
<evidence type="ECO:0000256" key="6">
    <source>
        <dbReference type="ARBA" id="ARBA00023069"/>
    </source>
</evidence>
<keyword evidence="14" id="KW-1185">Reference proteome</keyword>
<dbReference type="GO" id="GO:0120293">
    <property type="term" value="C:dynein axonemal particle"/>
    <property type="evidence" value="ECO:0007669"/>
    <property type="project" value="UniProtKB-SubCell"/>
</dbReference>
<evidence type="ECO:0000256" key="12">
    <source>
        <dbReference type="PROSITE-ProRule" id="PRU00221"/>
    </source>
</evidence>
<dbReference type="PROSITE" id="PS50082">
    <property type="entry name" value="WD_REPEATS_2"/>
    <property type="match status" value="2"/>
</dbReference>
<dbReference type="SMART" id="SM00320">
    <property type="entry name" value="WD40"/>
    <property type="match status" value="5"/>
</dbReference>